<dbReference type="EMBL" id="JAGMVJ010000002">
    <property type="protein sequence ID" value="KAH7093228.1"/>
    <property type="molecule type" value="Genomic_DNA"/>
</dbReference>
<dbReference type="AlphaFoldDB" id="A0A8K0W399"/>
<dbReference type="OrthoDB" id="3797798at2759"/>
<name>A0A8K0W399_9PLEO</name>
<keyword evidence="2" id="KW-1185">Reference proteome</keyword>
<evidence type="ECO:0000313" key="1">
    <source>
        <dbReference type="EMBL" id="KAH7093228.1"/>
    </source>
</evidence>
<organism evidence="1 2">
    <name type="scientific">Paraphoma chrysanthemicola</name>
    <dbReference type="NCBI Taxonomy" id="798071"/>
    <lineage>
        <taxon>Eukaryota</taxon>
        <taxon>Fungi</taxon>
        <taxon>Dikarya</taxon>
        <taxon>Ascomycota</taxon>
        <taxon>Pezizomycotina</taxon>
        <taxon>Dothideomycetes</taxon>
        <taxon>Pleosporomycetidae</taxon>
        <taxon>Pleosporales</taxon>
        <taxon>Pleosporineae</taxon>
        <taxon>Phaeosphaeriaceae</taxon>
        <taxon>Paraphoma</taxon>
    </lineage>
</organism>
<sequence length="357" mass="41019">MSPLEQNVKTVTKHNKLTFHDLVEPLPMEIVLQVLEEWMSPQTLVVETLHVDSLEEDDPVPTHINWLCTTDAAANDPSIMPKDISNEYWHIRHKTFLRAPKVFTTGHDFWMTHAALAFSTQSPLPVFNPATLSDLIYFTYEAHYATLHPIITSLENNGIHGLEKVVLNLSASEYFAIFNVTLPPFNIKDTRLHGDDMYPDERMHGAASVLEHTQQLTLVFGETYKYAHAWSDVRHGDFISADAPCRPNVCDSGLIIDWILEYAWGNKFLQHIPEVRIEGAVQGWVREKWERVFEAWREYCGGREERGEHGEVDMCVTYRPDLRAIRERGWEDGEVYKPEEHFPPKCVCKVPCGDVHG</sequence>
<dbReference type="Proteomes" id="UP000813461">
    <property type="component" value="Unassembled WGS sequence"/>
</dbReference>
<reference evidence="1" key="1">
    <citation type="journal article" date="2021" name="Nat. Commun.">
        <title>Genetic determinants of endophytism in the Arabidopsis root mycobiome.</title>
        <authorList>
            <person name="Mesny F."/>
            <person name="Miyauchi S."/>
            <person name="Thiergart T."/>
            <person name="Pickel B."/>
            <person name="Atanasova L."/>
            <person name="Karlsson M."/>
            <person name="Huettel B."/>
            <person name="Barry K.W."/>
            <person name="Haridas S."/>
            <person name="Chen C."/>
            <person name="Bauer D."/>
            <person name="Andreopoulos W."/>
            <person name="Pangilinan J."/>
            <person name="LaButti K."/>
            <person name="Riley R."/>
            <person name="Lipzen A."/>
            <person name="Clum A."/>
            <person name="Drula E."/>
            <person name="Henrissat B."/>
            <person name="Kohler A."/>
            <person name="Grigoriev I.V."/>
            <person name="Martin F.M."/>
            <person name="Hacquard S."/>
        </authorList>
    </citation>
    <scope>NUCLEOTIDE SEQUENCE</scope>
    <source>
        <strain evidence="1">MPI-SDFR-AT-0120</strain>
    </source>
</reference>
<evidence type="ECO:0000313" key="2">
    <source>
        <dbReference type="Proteomes" id="UP000813461"/>
    </source>
</evidence>
<protein>
    <submittedName>
        <fullName evidence="1">Uncharacterized protein</fullName>
    </submittedName>
</protein>
<proteinExistence type="predicted"/>
<gene>
    <name evidence="1" type="ORF">FB567DRAFT_609661</name>
</gene>
<comment type="caution">
    <text evidence="1">The sequence shown here is derived from an EMBL/GenBank/DDBJ whole genome shotgun (WGS) entry which is preliminary data.</text>
</comment>
<accession>A0A8K0W399</accession>